<gene>
    <name evidence="1" type="ORF">CDAR_611</name>
</gene>
<dbReference type="AlphaFoldDB" id="A0AAV4UC84"/>
<evidence type="ECO:0000313" key="2">
    <source>
        <dbReference type="Proteomes" id="UP001054837"/>
    </source>
</evidence>
<reference evidence="1 2" key="1">
    <citation type="submission" date="2021-06" db="EMBL/GenBank/DDBJ databases">
        <title>Caerostris darwini draft genome.</title>
        <authorList>
            <person name="Kono N."/>
            <person name="Arakawa K."/>
        </authorList>
    </citation>
    <scope>NUCLEOTIDE SEQUENCE [LARGE SCALE GENOMIC DNA]</scope>
</reference>
<name>A0AAV4UC84_9ARAC</name>
<proteinExistence type="predicted"/>
<dbReference type="Proteomes" id="UP001054837">
    <property type="component" value="Unassembled WGS sequence"/>
</dbReference>
<comment type="caution">
    <text evidence="1">The sequence shown here is derived from an EMBL/GenBank/DDBJ whole genome shotgun (WGS) entry which is preliminary data.</text>
</comment>
<protein>
    <submittedName>
        <fullName evidence="1">Uncharacterized protein</fullName>
    </submittedName>
</protein>
<keyword evidence="2" id="KW-1185">Reference proteome</keyword>
<organism evidence="1 2">
    <name type="scientific">Caerostris darwini</name>
    <dbReference type="NCBI Taxonomy" id="1538125"/>
    <lineage>
        <taxon>Eukaryota</taxon>
        <taxon>Metazoa</taxon>
        <taxon>Ecdysozoa</taxon>
        <taxon>Arthropoda</taxon>
        <taxon>Chelicerata</taxon>
        <taxon>Arachnida</taxon>
        <taxon>Araneae</taxon>
        <taxon>Araneomorphae</taxon>
        <taxon>Entelegynae</taxon>
        <taxon>Araneoidea</taxon>
        <taxon>Araneidae</taxon>
        <taxon>Caerostris</taxon>
    </lineage>
</organism>
<accession>A0AAV4UC84</accession>
<sequence length="92" mass="10534">MAGQNNRFFVGHLLSSMEELEETVTSELDSGGIPERVYGLAYFTFVARTCKSFSDLSIQHISVLSLNRTRDTKSQFQRQCFQKSWITTINFS</sequence>
<evidence type="ECO:0000313" key="1">
    <source>
        <dbReference type="EMBL" id="GIY55420.1"/>
    </source>
</evidence>
<dbReference type="EMBL" id="BPLQ01011078">
    <property type="protein sequence ID" value="GIY55420.1"/>
    <property type="molecule type" value="Genomic_DNA"/>
</dbReference>